<evidence type="ECO:0000256" key="1">
    <source>
        <dbReference type="SAM" id="Phobius"/>
    </source>
</evidence>
<keyword evidence="1" id="KW-0472">Membrane</keyword>
<dbReference type="RefSeq" id="WP_045048658.1">
    <property type="nucleotide sequence ID" value="NZ_CP114058.1"/>
</dbReference>
<feature type="transmembrane region" description="Helical" evidence="1">
    <location>
        <begin position="20"/>
        <end position="42"/>
    </location>
</feature>
<gene>
    <name evidence="2" type="ORF">O1V66_18670</name>
</gene>
<keyword evidence="1" id="KW-1133">Transmembrane helix</keyword>
<evidence type="ECO:0000313" key="3">
    <source>
        <dbReference type="Proteomes" id="UP001164712"/>
    </source>
</evidence>
<dbReference type="InterPro" id="IPR007813">
    <property type="entry name" value="PilN"/>
</dbReference>
<dbReference type="Proteomes" id="UP001164712">
    <property type="component" value="Chromosome"/>
</dbReference>
<evidence type="ECO:0000313" key="2">
    <source>
        <dbReference type="EMBL" id="WAT00817.1"/>
    </source>
</evidence>
<name>A0ABY7HN63_9GAMM</name>
<accession>A0ABY7HN63</accession>
<keyword evidence="3" id="KW-1185">Reference proteome</keyword>
<keyword evidence="1" id="KW-0812">Transmembrane</keyword>
<dbReference type="PANTHER" id="PTHR40278:SF1">
    <property type="entry name" value="DNA UTILIZATION PROTEIN HOFN"/>
    <property type="match status" value="1"/>
</dbReference>
<dbReference type="Pfam" id="PF05137">
    <property type="entry name" value="PilN"/>
    <property type="match status" value="1"/>
</dbReference>
<sequence>MLRVNLLPWRERQRQRRYRLWTRVFMLGMAAIAAALLLAGFFHRQLNQQRELSLKRQSDYRTALQSQFERVNALELAYRRAEQINVQMEQRFDRSLQYVQLLRHLSQVMPQQVWATRLSQNAANVVLEGRSANYEAVLALDSALPHDALFPRIQLREVKQLPAEELSFSLNATLQSAEGE</sequence>
<protein>
    <submittedName>
        <fullName evidence="2">PilN domain-containing protein</fullName>
    </submittedName>
</protein>
<dbReference type="InterPro" id="IPR052534">
    <property type="entry name" value="Extracell_DNA_Util/SecSys_Comp"/>
</dbReference>
<reference evidence="2" key="1">
    <citation type="submission" date="2022-12" db="EMBL/GenBank/DDBJ databases">
        <title>Complete genome sequence of an Australian strain of Rouxiella badensis DAR84756 and resolution of the R. badensis DSM100043 and R. chamberiensis DSM28324 genomes.</title>
        <authorList>
            <person name="Paul S."/>
            <person name="Anderson P.J."/>
            <person name="Maynard G."/>
            <person name="Dyall-Smith M."/>
            <person name="Kudinha T."/>
        </authorList>
    </citation>
    <scope>NUCLEOTIDE SEQUENCE</scope>
    <source>
        <strain evidence="2">DSM 28324</strain>
    </source>
</reference>
<dbReference type="EMBL" id="CP114058">
    <property type="protein sequence ID" value="WAT00817.1"/>
    <property type="molecule type" value="Genomic_DNA"/>
</dbReference>
<dbReference type="PANTHER" id="PTHR40278">
    <property type="entry name" value="DNA UTILIZATION PROTEIN HOFN"/>
    <property type="match status" value="1"/>
</dbReference>
<proteinExistence type="predicted"/>
<organism evidence="2 3">
    <name type="scientific">Rouxiella chamberiensis</name>
    <dbReference type="NCBI Taxonomy" id="1513468"/>
    <lineage>
        <taxon>Bacteria</taxon>
        <taxon>Pseudomonadati</taxon>
        <taxon>Pseudomonadota</taxon>
        <taxon>Gammaproteobacteria</taxon>
        <taxon>Enterobacterales</taxon>
        <taxon>Yersiniaceae</taxon>
        <taxon>Rouxiella</taxon>
    </lineage>
</organism>